<evidence type="ECO:0000313" key="2">
    <source>
        <dbReference type="Proteomes" id="UP000321578"/>
    </source>
</evidence>
<name>A0A5C6ZCM4_9FLAO</name>
<organism evidence="1 2">
    <name type="scientific">Subsaximicrobium wynnwilliamsii</name>
    <dbReference type="NCBI Taxonomy" id="291179"/>
    <lineage>
        <taxon>Bacteria</taxon>
        <taxon>Pseudomonadati</taxon>
        <taxon>Bacteroidota</taxon>
        <taxon>Flavobacteriia</taxon>
        <taxon>Flavobacteriales</taxon>
        <taxon>Flavobacteriaceae</taxon>
        <taxon>Subsaximicrobium</taxon>
    </lineage>
</organism>
<dbReference type="AlphaFoldDB" id="A0A5C6ZCM4"/>
<protein>
    <submittedName>
        <fullName evidence="1">Uncharacterized protein</fullName>
    </submittedName>
</protein>
<dbReference type="EMBL" id="VORO01000039">
    <property type="protein sequence ID" value="TXD86765.1"/>
    <property type="molecule type" value="Genomic_DNA"/>
</dbReference>
<reference evidence="1 2" key="1">
    <citation type="submission" date="2019-08" db="EMBL/GenBank/DDBJ databases">
        <title>Genomes of Subsaximicrobium wynnwilliamsii strains.</title>
        <authorList>
            <person name="Bowman J.P."/>
        </authorList>
    </citation>
    <scope>NUCLEOTIDE SEQUENCE [LARGE SCALE GENOMIC DNA]</scope>
    <source>
        <strain evidence="1 2">2-80-2</strain>
    </source>
</reference>
<accession>A0A5C6ZCM4</accession>
<proteinExistence type="predicted"/>
<dbReference type="RefSeq" id="WP_147088361.1">
    <property type="nucleotide sequence ID" value="NZ_VORM01000039.1"/>
</dbReference>
<comment type="caution">
    <text evidence="1">The sequence shown here is derived from an EMBL/GenBank/DDBJ whole genome shotgun (WGS) entry which is preliminary data.</text>
</comment>
<dbReference type="Proteomes" id="UP000321578">
    <property type="component" value="Unassembled WGS sequence"/>
</dbReference>
<keyword evidence="2" id="KW-1185">Reference proteome</keyword>
<gene>
    <name evidence="1" type="ORF">ESY86_19355</name>
</gene>
<evidence type="ECO:0000313" key="1">
    <source>
        <dbReference type="EMBL" id="TXD86765.1"/>
    </source>
</evidence>
<sequence>MKLNLKNQRLVKLEPSLLIVFLAHSSQLTAHSSQLTAHNPQPTTHNPIFGVLAPFGPDIYRQGQEHDAENPINFALTLKGIIGFSRIETTQNIWI</sequence>